<dbReference type="AlphaFoldDB" id="X1GBD1"/>
<accession>X1GBD1</accession>
<reference evidence="1" key="1">
    <citation type="journal article" date="2014" name="Front. Microbiol.">
        <title>High frequency of phylogenetically diverse reductive dehalogenase-homologous genes in deep subseafloor sedimentary metagenomes.</title>
        <authorList>
            <person name="Kawai M."/>
            <person name="Futagami T."/>
            <person name="Toyoda A."/>
            <person name="Takaki Y."/>
            <person name="Nishi S."/>
            <person name="Hori S."/>
            <person name="Arai W."/>
            <person name="Tsubouchi T."/>
            <person name="Morono Y."/>
            <person name="Uchiyama I."/>
            <person name="Ito T."/>
            <person name="Fujiyama A."/>
            <person name="Inagaki F."/>
            <person name="Takami H."/>
        </authorList>
    </citation>
    <scope>NUCLEOTIDE SEQUENCE</scope>
    <source>
        <strain evidence="1">Expedition CK06-06</strain>
    </source>
</reference>
<sequence>MRLTIEQRLQALERDTMVLHDTAKLLHKLLKEQEELISGYIVQKVASANANDEHNAKNTRPEEELYTFVCKQRFDKIERDVKRTLELIENLRFGLKAG</sequence>
<evidence type="ECO:0000313" key="1">
    <source>
        <dbReference type="EMBL" id="GAH55216.1"/>
    </source>
</evidence>
<organism evidence="1">
    <name type="scientific">marine sediment metagenome</name>
    <dbReference type="NCBI Taxonomy" id="412755"/>
    <lineage>
        <taxon>unclassified sequences</taxon>
        <taxon>metagenomes</taxon>
        <taxon>ecological metagenomes</taxon>
    </lineage>
</organism>
<name>X1GBD1_9ZZZZ</name>
<proteinExistence type="predicted"/>
<protein>
    <submittedName>
        <fullName evidence="1">Uncharacterized protein</fullName>
    </submittedName>
</protein>
<comment type="caution">
    <text evidence="1">The sequence shown here is derived from an EMBL/GenBank/DDBJ whole genome shotgun (WGS) entry which is preliminary data.</text>
</comment>
<gene>
    <name evidence="1" type="ORF">S03H2_28237</name>
</gene>
<dbReference type="EMBL" id="BARU01017007">
    <property type="protein sequence ID" value="GAH55216.1"/>
    <property type="molecule type" value="Genomic_DNA"/>
</dbReference>